<evidence type="ECO:0000313" key="9">
    <source>
        <dbReference type="EMBL" id="ALG72969.1"/>
    </source>
</evidence>
<feature type="binding site" description="covalent" evidence="5">
    <location>
        <position position="85"/>
    </location>
    <ligand>
        <name>heme c</name>
        <dbReference type="ChEBI" id="CHEBI:61717"/>
    </ligand>
</feature>
<keyword evidence="4" id="KW-0485">Methanol utilization</keyword>
<feature type="binding site" description="axial binding residue" evidence="6">
    <location>
        <position position="86"/>
    </location>
    <ligand>
        <name>heme c</name>
        <dbReference type="ChEBI" id="CHEBI:61717"/>
    </ligand>
    <ligandPart>
        <name>Fe</name>
        <dbReference type="ChEBI" id="CHEBI:18248"/>
    </ligandPart>
</feature>
<feature type="signal peptide" evidence="7">
    <location>
        <begin position="1"/>
        <end position="25"/>
    </location>
</feature>
<evidence type="ECO:0000313" key="10">
    <source>
        <dbReference type="Proteomes" id="UP000069935"/>
    </source>
</evidence>
<dbReference type="GO" id="GO:0020037">
    <property type="term" value="F:heme binding"/>
    <property type="evidence" value="ECO:0007669"/>
    <property type="project" value="UniProtKB-UniRule"/>
</dbReference>
<dbReference type="PIRSF" id="PIRSF000008">
    <property type="entry name" value="Cytochrome_c551i"/>
    <property type="match status" value="1"/>
</dbReference>
<feature type="chain" id="PRO_5042205193" description="Cytochrome c-L" evidence="7">
    <location>
        <begin position="26"/>
        <end position="192"/>
    </location>
</feature>
<reference evidence="9 10" key="2">
    <citation type="journal article" date="2016" name="Genome Announc.">
        <title>Complete Genome Sequence of a Strain of Azospirillum thiophilum Isolated from a Sulfide Spring.</title>
        <authorList>
            <person name="Fomenkov A."/>
            <person name="Vincze T."/>
            <person name="Grabovich M."/>
            <person name="Anton B.P."/>
            <person name="Dubinina G."/>
            <person name="Orlova M."/>
            <person name="Belousova E."/>
            <person name="Roberts R.J."/>
        </authorList>
    </citation>
    <scope>NUCLEOTIDE SEQUENCE [LARGE SCALE GENOMIC DNA]</scope>
    <source>
        <strain evidence="9 10">BV-S</strain>
    </source>
</reference>
<gene>
    <name evidence="9" type="ORF">AL072_18680</name>
</gene>
<evidence type="ECO:0000259" key="8">
    <source>
        <dbReference type="PROSITE" id="PS51007"/>
    </source>
</evidence>
<dbReference type="Pfam" id="PF13442">
    <property type="entry name" value="Cytochrome_CBB3"/>
    <property type="match status" value="1"/>
</dbReference>
<protein>
    <recommendedName>
        <fullName evidence="4">Cytochrome c-L</fullName>
    </recommendedName>
</protein>
<dbReference type="NCBIfam" id="TIGR03872">
    <property type="entry name" value="cytochrome_MoxG"/>
    <property type="match status" value="1"/>
</dbReference>
<comment type="function">
    <text evidence="4">Electron acceptor for MDH. Acts in methanol oxidation.</text>
</comment>
<dbReference type="GO" id="GO:0015945">
    <property type="term" value="P:methanol metabolic process"/>
    <property type="evidence" value="ECO:0007669"/>
    <property type="project" value="UniProtKB-UniRule"/>
</dbReference>
<evidence type="ECO:0000256" key="1">
    <source>
        <dbReference type="ARBA" id="ARBA00022617"/>
    </source>
</evidence>
<organism evidence="9 10">
    <name type="scientific">Azospirillum thiophilum</name>
    <dbReference type="NCBI Taxonomy" id="528244"/>
    <lineage>
        <taxon>Bacteria</taxon>
        <taxon>Pseudomonadati</taxon>
        <taxon>Pseudomonadota</taxon>
        <taxon>Alphaproteobacteria</taxon>
        <taxon>Rhodospirillales</taxon>
        <taxon>Azospirillaceae</taxon>
        <taxon>Azospirillum</taxon>
    </lineage>
</organism>
<dbReference type="KEGG" id="ati:AL072_18680"/>
<evidence type="ECO:0000256" key="4">
    <source>
        <dbReference type="PIRNR" id="PIRNR000008"/>
    </source>
</evidence>
<feature type="domain" description="Cytochrome c" evidence="8">
    <location>
        <begin position="69"/>
        <end position="149"/>
    </location>
</feature>
<dbReference type="RefSeq" id="WP_045582810.1">
    <property type="nucleotide sequence ID" value="NZ_CP012402.1"/>
</dbReference>
<comment type="subcellular location">
    <subcellularLocation>
        <location evidence="4">Periplasm</location>
    </subcellularLocation>
</comment>
<comment type="PTM">
    <text evidence="5">Binds 1 heme c group covalently per subunit.</text>
</comment>
<dbReference type="InterPro" id="IPR009056">
    <property type="entry name" value="Cyt_c-like_dom"/>
</dbReference>
<keyword evidence="4" id="KW-0574">Periplasm</keyword>
<keyword evidence="1 4" id="KW-0349">Heme</keyword>
<dbReference type="AlphaFoldDB" id="A0AAC8ZUW3"/>
<evidence type="ECO:0000256" key="2">
    <source>
        <dbReference type="ARBA" id="ARBA00022723"/>
    </source>
</evidence>
<keyword evidence="10" id="KW-1185">Reference proteome</keyword>
<dbReference type="GO" id="GO:0005506">
    <property type="term" value="F:iron ion binding"/>
    <property type="evidence" value="ECO:0007669"/>
    <property type="project" value="UniProtKB-UniRule"/>
</dbReference>
<sequence>MNRKTILRIALGSLLGAVGTWGAQAALTFNNTVTGEVLDLSHGLPEGRDTPAVKTFLETGNNPYNENASCLPVGAEIFLSACSGCHGHVAEGKIGPGLNDDYWTYPKNTTDKGLFETVFGGAQGQMGPQYGSLSLNDILLVMAWVRHVYTGPPGGAEWLSEDQRRAFKPYSSARVETAQAPAEPGQCRAAVN</sequence>
<keyword evidence="2 4" id="KW-0479">Metal-binding</keyword>
<dbReference type="GO" id="GO:0009055">
    <property type="term" value="F:electron transfer activity"/>
    <property type="evidence" value="ECO:0007669"/>
    <property type="project" value="UniProtKB-UniRule"/>
</dbReference>
<evidence type="ECO:0000256" key="6">
    <source>
        <dbReference type="PIRSR" id="PIRSR000008-2"/>
    </source>
</evidence>
<feature type="binding site" description="covalent" evidence="5">
    <location>
        <position position="82"/>
    </location>
    <ligand>
        <name>heme c</name>
        <dbReference type="ChEBI" id="CHEBI:61717"/>
    </ligand>
</feature>
<evidence type="ECO:0000256" key="7">
    <source>
        <dbReference type="SAM" id="SignalP"/>
    </source>
</evidence>
<keyword evidence="3 4" id="KW-0408">Iron</keyword>
<reference evidence="10" key="1">
    <citation type="submission" date="2015-08" db="EMBL/GenBank/DDBJ databases">
        <title>Complete Genome Sequence of Azospirillum thiophilum BV-S.</title>
        <authorList>
            <person name="Fomenkov A."/>
            <person name="Vincze T."/>
            <person name="Grabovich M."/>
            <person name="Dubinina G."/>
            <person name="Orlova M."/>
            <person name="Belousova E."/>
            <person name="Roberts R.J."/>
        </authorList>
    </citation>
    <scope>NUCLEOTIDE SEQUENCE [LARGE SCALE GENOMIC DNA]</scope>
    <source>
        <strain evidence="10">BV-S</strain>
    </source>
</reference>
<evidence type="ECO:0000256" key="3">
    <source>
        <dbReference type="ARBA" id="ARBA00023004"/>
    </source>
</evidence>
<dbReference type="PROSITE" id="PS51007">
    <property type="entry name" value="CYTC"/>
    <property type="match status" value="1"/>
</dbReference>
<name>A0AAC8ZUW3_9PROT</name>
<dbReference type="EMBL" id="CP012402">
    <property type="protein sequence ID" value="ALG72969.1"/>
    <property type="molecule type" value="Genomic_DNA"/>
</dbReference>
<evidence type="ECO:0000256" key="5">
    <source>
        <dbReference type="PIRSR" id="PIRSR000008-1"/>
    </source>
</evidence>
<dbReference type="Gene3D" id="1.10.760.10">
    <property type="entry name" value="Cytochrome c-like domain"/>
    <property type="match status" value="1"/>
</dbReference>
<keyword evidence="7" id="KW-0732">Signal</keyword>
<dbReference type="SUPFAM" id="SSF46626">
    <property type="entry name" value="Cytochrome c"/>
    <property type="match status" value="1"/>
</dbReference>
<keyword evidence="4" id="KW-0813">Transport</keyword>
<dbReference type="InterPro" id="IPR036909">
    <property type="entry name" value="Cyt_c-like_dom_sf"/>
</dbReference>
<proteinExistence type="predicted"/>
<keyword evidence="4" id="KW-0249">Electron transport</keyword>
<dbReference type="InterPro" id="IPR009153">
    <property type="entry name" value="Cyt_cL"/>
</dbReference>
<dbReference type="GO" id="GO:0042597">
    <property type="term" value="C:periplasmic space"/>
    <property type="evidence" value="ECO:0007669"/>
    <property type="project" value="UniProtKB-SubCell"/>
</dbReference>
<dbReference type="Proteomes" id="UP000069935">
    <property type="component" value="Chromosome 2"/>
</dbReference>
<accession>A0AAC8ZUW3</accession>